<keyword evidence="2" id="KW-1185">Reference proteome</keyword>
<sequence length="119" mass="13661">MKKIQISLFKRSLKLGEERIVLTLIERALQAPYSKQQEEISGPFDSFDGTIWYEATYKENDLQLNLSIAASYLKEKVDISIFPTLQHLLGEPTNIFLALKKGETIPQITFTYHDLLVLT</sequence>
<comment type="caution">
    <text evidence="1">The sequence shown here is derived from an EMBL/GenBank/DDBJ whole genome shotgun (WGS) entry which is preliminary data.</text>
</comment>
<protein>
    <submittedName>
        <fullName evidence="1">Uncharacterized protein</fullName>
    </submittedName>
</protein>
<reference evidence="1" key="1">
    <citation type="journal article" date="2014" name="Int. J. Syst. Evol. Microbiol.">
        <title>Complete genome sequence of Corynebacterium casei LMG S-19264T (=DSM 44701T), isolated from a smear-ripened cheese.</title>
        <authorList>
            <consortium name="US DOE Joint Genome Institute (JGI-PGF)"/>
            <person name="Walter F."/>
            <person name="Albersmeier A."/>
            <person name="Kalinowski J."/>
            <person name="Ruckert C."/>
        </authorList>
    </citation>
    <scope>NUCLEOTIDE SEQUENCE</scope>
    <source>
        <strain evidence="1">CGMCC 1.12698</strain>
    </source>
</reference>
<name>A0A917ARR7_9BACI</name>
<reference evidence="1" key="2">
    <citation type="submission" date="2020-09" db="EMBL/GenBank/DDBJ databases">
        <authorList>
            <person name="Sun Q."/>
            <person name="Zhou Y."/>
        </authorList>
    </citation>
    <scope>NUCLEOTIDE SEQUENCE</scope>
    <source>
        <strain evidence="1">CGMCC 1.12698</strain>
    </source>
</reference>
<dbReference type="EMBL" id="BMFK01000001">
    <property type="protein sequence ID" value="GGE69996.1"/>
    <property type="molecule type" value="Genomic_DNA"/>
</dbReference>
<dbReference type="Proteomes" id="UP000605259">
    <property type="component" value="Unassembled WGS sequence"/>
</dbReference>
<evidence type="ECO:0000313" key="2">
    <source>
        <dbReference type="Proteomes" id="UP000605259"/>
    </source>
</evidence>
<evidence type="ECO:0000313" key="1">
    <source>
        <dbReference type="EMBL" id="GGE69996.1"/>
    </source>
</evidence>
<organism evidence="1 2">
    <name type="scientific">Priestia taiwanensis</name>
    <dbReference type="NCBI Taxonomy" id="1347902"/>
    <lineage>
        <taxon>Bacteria</taxon>
        <taxon>Bacillati</taxon>
        <taxon>Bacillota</taxon>
        <taxon>Bacilli</taxon>
        <taxon>Bacillales</taxon>
        <taxon>Bacillaceae</taxon>
        <taxon>Priestia</taxon>
    </lineage>
</organism>
<proteinExistence type="predicted"/>
<dbReference type="RefSeq" id="WP_188388217.1">
    <property type="nucleotide sequence ID" value="NZ_BMFK01000001.1"/>
</dbReference>
<accession>A0A917ARR7</accession>
<gene>
    <name evidence="1" type="ORF">GCM10007140_19980</name>
</gene>
<dbReference type="AlphaFoldDB" id="A0A917ARR7"/>